<dbReference type="EMBL" id="BMAV01009878">
    <property type="protein sequence ID" value="GFY54474.1"/>
    <property type="molecule type" value="Genomic_DNA"/>
</dbReference>
<gene>
    <name evidence="3" type="primary">AVEN_109535_1</name>
    <name evidence="2" type="ORF">TNIN_193691</name>
    <name evidence="3" type="ORF">TNIN_286351</name>
</gene>
<feature type="transmembrane region" description="Helical" evidence="1">
    <location>
        <begin position="69"/>
        <end position="94"/>
    </location>
</feature>
<comment type="caution">
    <text evidence="3">The sequence shown here is derived from an EMBL/GenBank/DDBJ whole genome shotgun (WGS) entry which is preliminary data.</text>
</comment>
<dbReference type="EMBL" id="BMAV01011341">
    <property type="protein sequence ID" value="GFY57122.1"/>
    <property type="molecule type" value="Genomic_DNA"/>
</dbReference>
<feature type="transmembrane region" description="Helical" evidence="1">
    <location>
        <begin position="20"/>
        <end position="38"/>
    </location>
</feature>
<sequence length="334" mass="37979">MNTVYTNIKNGDAMKTTFKITTILINAILLLLRIALLLKKNEVLETLSKLDTFKNGLQHNKSQTSLQKYAVLACCWCFLIPVTIIIITTAEILANTDKYPTVHLPVGQNSTWDQKLHFFIYIAGHSTIYMMHFLAFPGLMIILLSFIYLSFVKTFQKHLEAVRIRLLKRFSKEEISKALSIFTVVKKIHLDIEKSVQLFSFLAYVLIFSNILQMISGIVTSFMSDKGMIQVMYTYVTLGMTIVWFIVLTLCGTQVGNTELFVKNLSQDVITKNFGEEVDGFKKLVYMNLFNACANFELKFTGCGMFVVDKKLFLTVTGIMVTYGVLFATEVSKM</sequence>
<dbReference type="OrthoDB" id="6419492at2759"/>
<feature type="transmembrane region" description="Helical" evidence="1">
    <location>
        <begin position="312"/>
        <end position="329"/>
    </location>
</feature>
<evidence type="ECO:0008006" key="5">
    <source>
        <dbReference type="Google" id="ProtNLM"/>
    </source>
</evidence>
<feature type="transmembrane region" description="Helical" evidence="1">
    <location>
        <begin position="128"/>
        <end position="149"/>
    </location>
</feature>
<organism evidence="3 4">
    <name type="scientific">Trichonephila inaurata madagascariensis</name>
    <dbReference type="NCBI Taxonomy" id="2747483"/>
    <lineage>
        <taxon>Eukaryota</taxon>
        <taxon>Metazoa</taxon>
        <taxon>Ecdysozoa</taxon>
        <taxon>Arthropoda</taxon>
        <taxon>Chelicerata</taxon>
        <taxon>Arachnida</taxon>
        <taxon>Araneae</taxon>
        <taxon>Araneomorphae</taxon>
        <taxon>Entelegynae</taxon>
        <taxon>Araneoidea</taxon>
        <taxon>Nephilidae</taxon>
        <taxon>Trichonephila</taxon>
        <taxon>Trichonephila inaurata</taxon>
    </lineage>
</organism>
<keyword evidence="1" id="KW-0472">Membrane</keyword>
<keyword evidence="1" id="KW-0812">Transmembrane</keyword>
<feature type="transmembrane region" description="Helical" evidence="1">
    <location>
        <begin position="196"/>
        <end position="219"/>
    </location>
</feature>
<dbReference type="AlphaFoldDB" id="A0A8X7C8D8"/>
<name>A0A8X7C8D8_9ARAC</name>
<protein>
    <recommendedName>
        <fullName evidence="5">Gustatory receptor</fullName>
    </recommendedName>
</protein>
<reference evidence="3" key="1">
    <citation type="submission" date="2020-08" db="EMBL/GenBank/DDBJ databases">
        <title>Multicomponent nature underlies the extraordinary mechanical properties of spider dragline silk.</title>
        <authorList>
            <person name="Kono N."/>
            <person name="Nakamura H."/>
            <person name="Mori M."/>
            <person name="Yoshida Y."/>
            <person name="Ohtoshi R."/>
            <person name="Malay A.D."/>
            <person name="Moran D.A.P."/>
            <person name="Tomita M."/>
            <person name="Numata K."/>
            <person name="Arakawa K."/>
        </authorList>
    </citation>
    <scope>NUCLEOTIDE SEQUENCE</scope>
</reference>
<dbReference type="Proteomes" id="UP000886998">
    <property type="component" value="Unassembled WGS sequence"/>
</dbReference>
<keyword evidence="1" id="KW-1133">Transmembrane helix</keyword>
<accession>A0A8X7C8D8</accession>
<proteinExistence type="predicted"/>
<evidence type="ECO:0000313" key="4">
    <source>
        <dbReference type="Proteomes" id="UP000886998"/>
    </source>
</evidence>
<feature type="transmembrane region" description="Helical" evidence="1">
    <location>
        <begin position="231"/>
        <end position="251"/>
    </location>
</feature>
<keyword evidence="4" id="KW-1185">Reference proteome</keyword>
<evidence type="ECO:0000313" key="2">
    <source>
        <dbReference type="EMBL" id="GFY54474.1"/>
    </source>
</evidence>
<evidence type="ECO:0000256" key="1">
    <source>
        <dbReference type="SAM" id="Phobius"/>
    </source>
</evidence>
<evidence type="ECO:0000313" key="3">
    <source>
        <dbReference type="EMBL" id="GFY57122.1"/>
    </source>
</evidence>